<gene>
    <name evidence="1" type="ORF">FIE12Z_1742</name>
</gene>
<dbReference type="PANTHER" id="PTHR35040:SF9">
    <property type="entry name" value="4-LIKE CELL SURFACE PROTEIN, PUTATIVE (AFU_ORTHOLOGUE AFUA_4G14080)-RELATED"/>
    <property type="match status" value="1"/>
</dbReference>
<dbReference type="EMBL" id="PXXK01000033">
    <property type="protein sequence ID" value="RFN53995.1"/>
    <property type="molecule type" value="Genomic_DNA"/>
</dbReference>
<keyword evidence="2" id="KW-1185">Reference proteome</keyword>
<dbReference type="Proteomes" id="UP000265631">
    <property type="component" value="Unassembled WGS sequence"/>
</dbReference>
<evidence type="ECO:0000313" key="2">
    <source>
        <dbReference type="Proteomes" id="UP000265631"/>
    </source>
</evidence>
<dbReference type="Pfam" id="PF12138">
    <property type="entry name" value="Spherulin4"/>
    <property type="match status" value="1"/>
</dbReference>
<sequence length="249" mass="27641">MTPAPILRRPYLVLPLYIYPAPGAWEPLFQAARSSPSVSFIVVVNPCNGPGAEALPDSNYQDALARLSSFPNVQLLGYVYCSYGNRLIPDVQKDISVYSGWNSQFKIDGIFFDEVPSADEHVSLMASLSHFTRSIWNQSTGKSGIVVYNPGVAVGERFYRDVDLVVVFEQSEHQWRHWYLHQNAPVRGRGKDVAIVHSCSGDAKSLAQEMIKMSLGGLYLTEQSGGGYTQWPQNWLDLVGVLDHVSTTT</sequence>
<name>A0A395N1Y2_9HYPO</name>
<proteinExistence type="predicted"/>
<comment type="caution">
    <text evidence="1">The sequence shown here is derived from an EMBL/GenBank/DDBJ whole genome shotgun (WGS) entry which is preliminary data.</text>
</comment>
<dbReference type="AlphaFoldDB" id="A0A395N1Y2"/>
<organism evidence="1 2">
    <name type="scientific">Fusarium flagelliforme</name>
    <dbReference type="NCBI Taxonomy" id="2675880"/>
    <lineage>
        <taxon>Eukaryota</taxon>
        <taxon>Fungi</taxon>
        <taxon>Dikarya</taxon>
        <taxon>Ascomycota</taxon>
        <taxon>Pezizomycotina</taxon>
        <taxon>Sordariomycetes</taxon>
        <taxon>Hypocreomycetidae</taxon>
        <taxon>Hypocreales</taxon>
        <taxon>Nectriaceae</taxon>
        <taxon>Fusarium</taxon>
        <taxon>Fusarium incarnatum-equiseti species complex</taxon>
    </lineage>
</organism>
<reference evidence="1 2" key="1">
    <citation type="journal article" date="2018" name="PLoS Pathog.">
        <title>Evolution of structural diversity of trichothecenes, a family of toxins produced by plant pathogenic and entomopathogenic fungi.</title>
        <authorList>
            <person name="Proctor R.H."/>
            <person name="McCormick S.P."/>
            <person name="Kim H.S."/>
            <person name="Cardoza R.E."/>
            <person name="Stanley A.M."/>
            <person name="Lindo L."/>
            <person name="Kelly A."/>
            <person name="Brown D.W."/>
            <person name="Lee T."/>
            <person name="Vaughan M.M."/>
            <person name="Alexander N.J."/>
            <person name="Busman M."/>
            <person name="Gutierrez S."/>
        </authorList>
    </citation>
    <scope>NUCLEOTIDE SEQUENCE [LARGE SCALE GENOMIC DNA]</scope>
    <source>
        <strain evidence="1 2">NRRL 13405</strain>
    </source>
</reference>
<dbReference type="OrthoDB" id="5342184at2759"/>
<accession>A0A395N1Y2</accession>
<dbReference type="PANTHER" id="PTHR35040">
    <property type="match status" value="1"/>
</dbReference>
<evidence type="ECO:0000313" key="1">
    <source>
        <dbReference type="EMBL" id="RFN53995.1"/>
    </source>
</evidence>
<protein>
    <submittedName>
        <fullName evidence="1">Spherulation-specific family 4</fullName>
    </submittedName>
</protein>
<dbReference type="InterPro" id="IPR021986">
    <property type="entry name" value="Spherulin4"/>
</dbReference>